<dbReference type="EMBL" id="AONQ01000028">
    <property type="protein sequence ID" value="EME69752.1"/>
    <property type="molecule type" value="Genomic_DNA"/>
</dbReference>
<dbReference type="OrthoDB" id="8450901at2"/>
<gene>
    <name evidence="1" type="ORF">H261_11979</name>
</gene>
<name>M2ZR04_9PROT</name>
<organism evidence="1 2">
    <name type="scientific">Paramagnetospirillum caucaseum</name>
    <dbReference type="NCBI Taxonomy" id="1244869"/>
    <lineage>
        <taxon>Bacteria</taxon>
        <taxon>Pseudomonadati</taxon>
        <taxon>Pseudomonadota</taxon>
        <taxon>Alphaproteobacteria</taxon>
        <taxon>Rhodospirillales</taxon>
        <taxon>Magnetospirillaceae</taxon>
        <taxon>Paramagnetospirillum</taxon>
    </lineage>
</organism>
<dbReference type="AlphaFoldDB" id="M2ZR04"/>
<protein>
    <submittedName>
        <fullName evidence="1">Phage-related DNA transposition protein(B)</fullName>
    </submittedName>
</protein>
<evidence type="ECO:0000313" key="2">
    <source>
        <dbReference type="Proteomes" id="UP000011744"/>
    </source>
</evidence>
<dbReference type="Proteomes" id="UP000011744">
    <property type="component" value="Unassembled WGS sequence"/>
</dbReference>
<accession>M2ZR04</accession>
<dbReference type="eggNOG" id="ENOG5032TAT">
    <property type="taxonomic scope" value="Bacteria"/>
</dbReference>
<comment type="caution">
    <text evidence="1">The sequence shown here is derived from an EMBL/GenBank/DDBJ whole genome shotgun (WGS) entry which is preliminary data.</text>
</comment>
<reference evidence="1 2" key="1">
    <citation type="journal article" date="2014" name="Genome Announc.">
        <title>Draft Genome Sequence of Magnetospirillum sp. Strain SO-1, a Freshwater Magnetotactic Bacterium Isolated from the Ol'khovka River, Russia.</title>
        <authorList>
            <person name="Grouzdev D.S."/>
            <person name="Dziuba M.V."/>
            <person name="Sukhacheva M.S."/>
            <person name="Mardanov A.V."/>
            <person name="Beletskiy A.V."/>
            <person name="Kuznetsov B.B."/>
            <person name="Skryabin K.G."/>
        </authorList>
    </citation>
    <scope>NUCLEOTIDE SEQUENCE [LARGE SCALE GENOMIC DNA]</scope>
    <source>
        <strain evidence="1 2">SO-1</strain>
    </source>
</reference>
<dbReference type="STRING" id="1244869.H261_11979"/>
<dbReference type="PATRIC" id="fig|1244869.3.peg.2416"/>
<evidence type="ECO:0000313" key="1">
    <source>
        <dbReference type="EMBL" id="EME69752.1"/>
    </source>
</evidence>
<sequence>MTRRRQDPTTPLLDWQPPPITRRYPDVALKSTSLATLLAKAVSLTLKDCGMSRADVAQRMSAYLGETISENMLDNYASEARADTVINGVRIMALAHVTDDVRLLQVMAEPFGWAVVDDRYVSLIRATQIREKARELEQLAAVEERRARGAGR</sequence>
<proteinExistence type="predicted"/>
<dbReference type="RefSeq" id="WP_008617767.1">
    <property type="nucleotide sequence ID" value="NZ_AONQ01000028.1"/>
</dbReference>
<keyword evidence="2" id="KW-1185">Reference proteome</keyword>